<evidence type="ECO:0000313" key="2">
    <source>
        <dbReference type="Proteomes" id="UP000019443"/>
    </source>
</evidence>
<dbReference type="AlphaFoldDB" id="W6S3P4"/>
<dbReference type="Proteomes" id="UP000019443">
    <property type="component" value="Plasmid pLPU83c"/>
</dbReference>
<name>W6S3P4_9HYPH</name>
<organism evidence="1 2">
    <name type="scientific">Rhizobium favelukesii</name>
    <dbReference type="NCBI Taxonomy" id="348824"/>
    <lineage>
        <taxon>Bacteria</taxon>
        <taxon>Pseudomonadati</taxon>
        <taxon>Pseudomonadota</taxon>
        <taxon>Alphaproteobacteria</taxon>
        <taxon>Hyphomicrobiales</taxon>
        <taxon>Rhizobiaceae</taxon>
        <taxon>Rhizobium/Agrobacterium group</taxon>
        <taxon>Rhizobium</taxon>
    </lineage>
</organism>
<evidence type="ECO:0000313" key="1">
    <source>
        <dbReference type="EMBL" id="CDM60936.1"/>
    </source>
</evidence>
<keyword evidence="1" id="KW-0614">Plasmid</keyword>
<accession>W6S3P4</accession>
<protein>
    <submittedName>
        <fullName evidence="1">Uncharacterized protein</fullName>
    </submittedName>
</protein>
<gene>
    <name evidence="1" type="ORF">LPU83_pLPU83c_0374</name>
</gene>
<keyword evidence="2" id="KW-1185">Reference proteome</keyword>
<proteinExistence type="predicted"/>
<reference evidence="1" key="1">
    <citation type="submission" date="2013-11" db="EMBL/GenBank/DDBJ databases">
        <title>Draft genome sequence of the broad-host-range Rhizobium sp. LPU83 strain, a member of the low-genetic diversity Oregon-like Rhizobium sp. group.</title>
        <authorList>
            <person name="Wibberg D."/>
            <person name="Puehler A."/>
            <person name="Schlueter A."/>
        </authorList>
    </citation>
    <scope>NUCLEOTIDE SEQUENCE [LARGE SCALE GENOMIC DNA]</scope>
    <source>
        <strain evidence="1">LPU83</strain>
        <plasmid evidence="1">pLPU83c</plasmid>
    </source>
</reference>
<sequence length="102" mass="11272">MMGSSSNYPGAMSGLAIACALFPARAREIEVLFERNDSFRGLCEDLAAANEVLMTIDGLPVGVRDARRLEYKELISGLSTEIEEMLSLAKVIRIPRKDRRPT</sequence>
<dbReference type="KEGG" id="rhl:LPU83_pLPU83c_0374"/>
<dbReference type="PATRIC" id="fig|348824.6.peg.5097"/>
<dbReference type="EMBL" id="HG916854">
    <property type="protein sequence ID" value="CDM60936.1"/>
    <property type="molecule type" value="Genomic_DNA"/>
</dbReference>
<geneLocation type="plasmid" evidence="1 2">
    <name>pLPU83c</name>
</geneLocation>
<dbReference type="HOGENOM" id="CLU_173352_1_0_5"/>